<proteinExistence type="predicted"/>
<reference evidence="1 2" key="1">
    <citation type="submission" date="2017-11" db="EMBL/GenBank/DDBJ databases">
        <title>Complete genome sequence of Herbaspirillum rubrisubalbicans DSM 11543.</title>
        <authorList>
            <person name="Chen M."/>
            <person name="An Q."/>
        </authorList>
    </citation>
    <scope>NUCLEOTIDE SEQUENCE [LARGE SCALE GENOMIC DNA]</scope>
    <source>
        <strain evidence="1 2">DSM 11543</strain>
    </source>
</reference>
<evidence type="ECO:0000313" key="2">
    <source>
        <dbReference type="Proteomes" id="UP000269199"/>
    </source>
</evidence>
<dbReference type="Proteomes" id="UP000269199">
    <property type="component" value="Chromosome"/>
</dbReference>
<evidence type="ECO:0008006" key="3">
    <source>
        <dbReference type="Google" id="ProtNLM"/>
    </source>
</evidence>
<dbReference type="AlphaFoldDB" id="A0AAD0XI68"/>
<protein>
    <recommendedName>
        <fullName evidence="3">DUF707 domain-containing protein</fullName>
    </recommendedName>
</protein>
<organism evidence="1 2">
    <name type="scientific">Herbaspirillum rubrisubalbicans</name>
    <dbReference type="NCBI Taxonomy" id="80842"/>
    <lineage>
        <taxon>Bacteria</taxon>
        <taxon>Pseudomonadati</taxon>
        <taxon>Pseudomonadota</taxon>
        <taxon>Betaproteobacteria</taxon>
        <taxon>Burkholderiales</taxon>
        <taxon>Oxalobacteraceae</taxon>
        <taxon>Herbaspirillum</taxon>
    </lineage>
</organism>
<dbReference type="EMBL" id="CP024996">
    <property type="protein sequence ID" value="AYR26317.1"/>
    <property type="molecule type" value="Genomic_DNA"/>
</dbReference>
<sequence length="290" mass="33225">MSQARCLVLIRAGKDHCFSALTRTPRTNRSWDLALSIYDDTPVPCGTQVEWVHRYPGGKWSGIWQFFTEHGAALNGYDYYWLVDDDVEIDTPGLERLLAHVRHHRFELAQPALTPDSYYSHRLTLACPGLRHRHTNLVEIMAPLLSAALLGRILPLIRDTDSGFGLDWLWQRMVPEPHRQIAIIDLAPVRHARPLRQHLRNAMASKGATPEQERSRLSKAHGLRRLHGVAIAALTSDGQCIRSRLRLALYMARGYWSIRQDITRRPWTAAQTVILIYRQLFSPLGYHHPS</sequence>
<accession>A0AAD0XI68</accession>
<name>A0AAD0XI68_9BURK</name>
<dbReference type="RefSeq" id="WP_058896927.1">
    <property type="nucleotide sequence ID" value="NZ_CP024996.1"/>
</dbReference>
<evidence type="ECO:0000313" key="1">
    <source>
        <dbReference type="EMBL" id="AYR26317.1"/>
    </source>
</evidence>
<gene>
    <name evidence="1" type="ORF">RC54_21980</name>
</gene>